<gene>
    <name evidence="1" type="ORF">A5630_01440</name>
</gene>
<proteinExistence type="predicted"/>
<dbReference type="EMBL" id="LZLC01000101">
    <property type="protein sequence ID" value="OBJ42474.1"/>
    <property type="molecule type" value="Genomic_DNA"/>
</dbReference>
<protein>
    <submittedName>
        <fullName evidence="1">Iron reductase</fullName>
    </submittedName>
</protein>
<dbReference type="Proteomes" id="UP000093898">
    <property type="component" value="Unassembled WGS sequence"/>
</dbReference>
<sequence length="256" mass="27359">MPSAVIDPLIATMDIRRMLPLHESSRRLRELCPSDPRVYGVAVMDDISRRRWWPLAEAVTGDRMQAMYDTAMGDTGSAAVAAQQVAAMLAHVVVGRVVPLLVLEGRAWDPGLENLWVHVDSEGGIDWVGVADPTLRVLPGDPVFGGRGVPATRRIGEGVVAFPGEEALATWLAHRCHRALNPLFAKLFDISGGILAVPAMWHIVGASVVGTATQVPLLAGVSEADGMRRAQAVLDTLVGFGAPVRGLDRVQLARAC</sequence>
<accession>A0A1A3H4B6</accession>
<dbReference type="STRING" id="56689.GCA_001291445_05847"/>
<dbReference type="RefSeq" id="WP_064980837.1">
    <property type="nucleotide sequence ID" value="NZ_LZLC01000101.1"/>
</dbReference>
<evidence type="ECO:0000313" key="1">
    <source>
        <dbReference type="EMBL" id="OBJ42474.1"/>
    </source>
</evidence>
<name>A0A1A3H4B6_MYCMU</name>
<organism evidence="1 2">
    <name type="scientific">Mycolicibacterium mucogenicum</name>
    <name type="common">Mycobacterium mucogenicum</name>
    <dbReference type="NCBI Taxonomy" id="56689"/>
    <lineage>
        <taxon>Bacteria</taxon>
        <taxon>Bacillati</taxon>
        <taxon>Actinomycetota</taxon>
        <taxon>Actinomycetes</taxon>
        <taxon>Mycobacteriales</taxon>
        <taxon>Mycobacteriaceae</taxon>
        <taxon>Mycolicibacterium</taxon>
    </lineage>
</organism>
<reference evidence="1 2" key="1">
    <citation type="submission" date="2016-06" db="EMBL/GenBank/DDBJ databases">
        <authorList>
            <person name="Kjaerup R.B."/>
            <person name="Dalgaard T.S."/>
            <person name="Juul-Madsen H.R."/>
        </authorList>
    </citation>
    <scope>NUCLEOTIDE SEQUENCE [LARGE SCALE GENOMIC DNA]</scope>
    <source>
        <strain evidence="1 2">1127319.6</strain>
    </source>
</reference>
<dbReference type="OrthoDB" id="4774408at2"/>
<dbReference type="AlphaFoldDB" id="A0A1A3H4B6"/>
<evidence type="ECO:0000313" key="2">
    <source>
        <dbReference type="Proteomes" id="UP000093898"/>
    </source>
</evidence>
<comment type="caution">
    <text evidence="1">The sequence shown here is derived from an EMBL/GenBank/DDBJ whole genome shotgun (WGS) entry which is preliminary data.</text>
</comment>